<feature type="region of interest" description="Disordered" evidence="1">
    <location>
        <begin position="42"/>
        <end position="178"/>
    </location>
</feature>
<dbReference type="AlphaFoldDB" id="A0A9J6E5M8"/>
<feature type="compositionally biased region" description="Low complexity" evidence="1">
    <location>
        <begin position="75"/>
        <end position="89"/>
    </location>
</feature>
<dbReference type="VEuPathDB" id="VectorBase:LOC119165106"/>
<feature type="compositionally biased region" description="Polar residues" evidence="1">
    <location>
        <begin position="160"/>
        <end position="178"/>
    </location>
</feature>
<evidence type="ECO:0000313" key="2">
    <source>
        <dbReference type="EMBL" id="KAH8029409.1"/>
    </source>
</evidence>
<organism evidence="2 3">
    <name type="scientific">Rhipicephalus microplus</name>
    <name type="common">Cattle tick</name>
    <name type="synonym">Boophilus microplus</name>
    <dbReference type="NCBI Taxonomy" id="6941"/>
    <lineage>
        <taxon>Eukaryota</taxon>
        <taxon>Metazoa</taxon>
        <taxon>Ecdysozoa</taxon>
        <taxon>Arthropoda</taxon>
        <taxon>Chelicerata</taxon>
        <taxon>Arachnida</taxon>
        <taxon>Acari</taxon>
        <taxon>Parasitiformes</taxon>
        <taxon>Ixodida</taxon>
        <taxon>Ixodoidea</taxon>
        <taxon>Ixodidae</taxon>
        <taxon>Rhipicephalinae</taxon>
        <taxon>Rhipicephalus</taxon>
        <taxon>Boophilus</taxon>
    </lineage>
</organism>
<dbReference type="EMBL" id="JABSTU010000005">
    <property type="protein sequence ID" value="KAH8029409.1"/>
    <property type="molecule type" value="Genomic_DNA"/>
</dbReference>
<feature type="compositionally biased region" description="Polar residues" evidence="1">
    <location>
        <begin position="116"/>
        <end position="133"/>
    </location>
</feature>
<reference evidence="2" key="2">
    <citation type="submission" date="2021-09" db="EMBL/GenBank/DDBJ databases">
        <authorList>
            <person name="Jia N."/>
            <person name="Wang J."/>
            <person name="Shi W."/>
            <person name="Du L."/>
            <person name="Sun Y."/>
            <person name="Zhan W."/>
            <person name="Jiang J."/>
            <person name="Wang Q."/>
            <person name="Zhang B."/>
            <person name="Ji P."/>
            <person name="Sakyi L.B."/>
            <person name="Cui X."/>
            <person name="Yuan T."/>
            <person name="Jiang B."/>
            <person name="Yang W."/>
            <person name="Lam T.T.-Y."/>
            <person name="Chang Q."/>
            <person name="Ding S."/>
            <person name="Wang X."/>
            <person name="Zhu J."/>
            <person name="Ruan X."/>
            <person name="Zhao L."/>
            <person name="Wei J."/>
            <person name="Que T."/>
            <person name="Du C."/>
            <person name="Cheng J."/>
            <person name="Dai P."/>
            <person name="Han X."/>
            <person name="Huang E."/>
            <person name="Gao Y."/>
            <person name="Liu J."/>
            <person name="Shao H."/>
            <person name="Ye R."/>
            <person name="Li L."/>
            <person name="Wei W."/>
            <person name="Wang X."/>
            <person name="Wang C."/>
            <person name="Huo Q."/>
            <person name="Li W."/>
            <person name="Guo W."/>
            <person name="Chen H."/>
            <person name="Chen S."/>
            <person name="Zhou L."/>
            <person name="Zhou L."/>
            <person name="Ni X."/>
            <person name="Tian J."/>
            <person name="Zhou Y."/>
            <person name="Sheng Y."/>
            <person name="Liu T."/>
            <person name="Pan Y."/>
            <person name="Xia L."/>
            <person name="Li J."/>
            <person name="Zhao F."/>
            <person name="Cao W."/>
        </authorList>
    </citation>
    <scope>NUCLEOTIDE SEQUENCE</scope>
    <source>
        <strain evidence="2">Rmic-2018</strain>
        <tissue evidence="2">Larvae</tissue>
    </source>
</reference>
<evidence type="ECO:0000256" key="1">
    <source>
        <dbReference type="SAM" id="MobiDB-lite"/>
    </source>
</evidence>
<sequence length="256" mass="27771">MGVMWSCCECPEDHCESSELYGVMARQEVLPNYLSSSIDSMALLPQLGRPPPRRRPRRASGDSSPSESHSTLTPEQSGASSPSESQSPARPGQSGAASPSGIHSPVRPEQARRSPQRTSPQRTSPQRTSPQRTSPRRQVPRRLPPSAAIPIPNPEEPGPSQASVAGSPQLHSPVNLSHYSKTELMQMALMRRIEVSPEGATFTEPRMGTIFEESAETEQVPVAECPSSQDETTGSGQYTTFPTLDEETNLDTPEKD</sequence>
<reference evidence="2" key="1">
    <citation type="journal article" date="2020" name="Cell">
        <title>Large-Scale Comparative Analyses of Tick Genomes Elucidate Their Genetic Diversity and Vector Capacities.</title>
        <authorList>
            <consortium name="Tick Genome and Microbiome Consortium (TIGMIC)"/>
            <person name="Jia N."/>
            <person name="Wang J."/>
            <person name="Shi W."/>
            <person name="Du L."/>
            <person name="Sun Y."/>
            <person name="Zhan W."/>
            <person name="Jiang J.F."/>
            <person name="Wang Q."/>
            <person name="Zhang B."/>
            <person name="Ji P."/>
            <person name="Bell-Sakyi L."/>
            <person name="Cui X.M."/>
            <person name="Yuan T.T."/>
            <person name="Jiang B.G."/>
            <person name="Yang W.F."/>
            <person name="Lam T.T."/>
            <person name="Chang Q.C."/>
            <person name="Ding S.J."/>
            <person name="Wang X.J."/>
            <person name="Zhu J.G."/>
            <person name="Ruan X.D."/>
            <person name="Zhao L."/>
            <person name="Wei J.T."/>
            <person name="Ye R.Z."/>
            <person name="Que T.C."/>
            <person name="Du C.H."/>
            <person name="Zhou Y.H."/>
            <person name="Cheng J.X."/>
            <person name="Dai P.F."/>
            <person name="Guo W.B."/>
            <person name="Han X.H."/>
            <person name="Huang E.J."/>
            <person name="Li L.F."/>
            <person name="Wei W."/>
            <person name="Gao Y.C."/>
            <person name="Liu J.Z."/>
            <person name="Shao H.Z."/>
            <person name="Wang X."/>
            <person name="Wang C.C."/>
            <person name="Yang T.C."/>
            <person name="Huo Q.B."/>
            <person name="Li W."/>
            <person name="Chen H.Y."/>
            <person name="Chen S.E."/>
            <person name="Zhou L.G."/>
            <person name="Ni X.B."/>
            <person name="Tian J.H."/>
            <person name="Sheng Y."/>
            <person name="Liu T."/>
            <person name="Pan Y.S."/>
            <person name="Xia L.Y."/>
            <person name="Li J."/>
            <person name="Zhao F."/>
            <person name="Cao W.C."/>
        </authorList>
    </citation>
    <scope>NUCLEOTIDE SEQUENCE</scope>
    <source>
        <strain evidence="2">Rmic-2018</strain>
    </source>
</reference>
<gene>
    <name evidence="2" type="ORF">HPB51_000213</name>
</gene>
<feature type="region of interest" description="Disordered" evidence="1">
    <location>
        <begin position="214"/>
        <end position="256"/>
    </location>
</feature>
<accession>A0A9J6E5M8</accession>
<feature type="compositionally biased region" description="Polar residues" evidence="1">
    <location>
        <begin position="61"/>
        <end position="74"/>
    </location>
</feature>
<protein>
    <submittedName>
        <fullName evidence="2">Uncharacterized protein</fullName>
    </submittedName>
</protein>
<comment type="caution">
    <text evidence="2">The sequence shown here is derived from an EMBL/GenBank/DDBJ whole genome shotgun (WGS) entry which is preliminary data.</text>
</comment>
<evidence type="ECO:0000313" key="3">
    <source>
        <dbReference type="Proteomes" id="UP000821866"/>
    </source>
</evidence>
<feature type="compositionally biased region" description="Polar residues" evidence="1">
    <location>
        <begin position="226"/>
        <end position="242"/>
    </location>
</feature>
<dbReference type="Proteomes" id="UP000821866">
    <property type="component" value="Chromosome 3"/>
</dbReference>
<proteinExistence type="predicted"/>
<name>A0A9J6E5M8_RHIMP</name>
<keyword evidence="3" id="KW-1185">Reference proteome</keyword>